<dbReference type="Gene3D" id="3.30.2030.20">
    <property type="match status" value="2"/>
</dbReference>
<feature type="region of interest" description="Disordered" evidence="7">
    <location>
        <begin position="169"/>
        <end position="194"/>
    </location>
</feature>
<keyword evidence="3" id="KW-0732">Signal</keyword>
<reference evidence="8 9" key="1">
    <citation type="submission" date="2020-07" db="EMBL/GenBank/DDBJ databases">
        <title>Mycobacterium kansasii (former subtype) with zoonotic potential isolated from diseased indoor pet cat, Japan.</title>
        <authorList>
            <person name="Fukano H."/>
            <person name="Terazono T."/>
            <person name="Hoshino Y."/>
        </authorList>
    </citation>
    <scope>NUCLEOTIDE SEQUENCE [LARGE SCALE GENOMIC DNA]</scope>
    <source>
        <strain evidence="8 9">Kuro-I</strain>
    </source>
</reference>
<evidence type="ECO:0000313" key="8">
    <source>
        <dbReference type="EMBL" id="BCI89571.1"/>
    </source>
</evidence>
<keyword evidence="6" id="KW-0449">Lipoprotein</keyword>
<evidence type="ECO:0000256" key="4">
    <source>
        <dbReference type="ARBA" id="ARBA00023136"/>
    </source>
</evidence>
<dbReference type="PROSITE" id="PS51257">
    <property type="entry name" value="PROKAR_LIPOPROTEIN"/>
    <property type="match status" value="1"/>
</dbReference>
<feature type="compositionally biased region" description="Polar residues" evidence="7">
    <location>
        <begin position="169"/>
        <end position="180"/>
    </location>
</feature>
<dbReference type="GO" id="GO:0005886">
    <property type="term" value="C:plasma membrane"/>
    <property type="evidence" value="ECO:0007669"/>
    <property type="project" value="UniProtKB-SubCell"/>
</dbReference>
<accession>A0A7G1IEW0</accession>
<evidence type="ECO:0000256" key="7">
    <source>
        <dbReference type="SAM" id="MobiDB-lite"/>
    </source>
</evidence>
<comment type="subcellular location">
    <subcellularLocation>
        <location evidence="1">Cell membrane</location>
        <topology evidence="1">Lipid-anchor</topology>
    </subcellularLocation>
</comment>
<evidence type="ECO:0000256" key="6">
    <source>
        <dbReference type="ARBA" id="ARBA00023288"/>
    </source>
</evidence>
<keyword evidence="9" id="KW-1185">Reference proteome</keyword>
<name>A0A7G1IEW0_MYCKA</name>
<dbReference type="AlphaFoldDB" id="A0A7G1IEW0"/>
<protein>
    <submittedName>
        <fullName evidence="8">Uncharacterized protein</fullName>
    </submittedName>
</protein>
<dbReference type="Pfam" id="PF16708">
    <property type="entry name" value="LppA"/>
    <property type="match status" value="2"/>
</dbReference>
<proteinExistence type="predicted"/>
<organism evidence="8 9">
    <name type="scientific">Mycobacterium kansasii</name>
    <dbReference type="NCBI Taxonomy" id="1768"/>
    <lineage>
        <taxon>Bacteria</taxon>
        <taxon>Bacillati</taxon>
        <taxon>Actinomycetota</taxon>
        <taxon>Actinomycetes</taxon>
        <taxon>Mycobacteriales</taxon>
        <taxon>Mycobacteriaceae</taxon>
        <taxon>Mycobacterium</taxon>
    </lineage>
</organism>
<dbReference type="EMBL" id="AP023343">
    <property type="protein sequence ID" value="BCI89571.1"/>
    <property type="molecule type" value="Genomic_DNA"/>
</dbReference>
<keyword evidence="2" id="KW-1003">Cell membrane</keyword>
<evidence type="ECO:0000256" key="3">
    <source>
        <dbReference type="ARBA" id="ARBA00022729"/>
    </source>
</evidence>
<sequence>MRWLVAWLAVVCVMVLGCGRIGHGTGRGEEGPLSPEKVAELENPLRAKPPLEAAKDQYRAAVTQMANAITALVPGLTWSMDMDSWNHCGGEYVWTDAKMAYFMAGFSGPIPDDKWPQAVQIVKDGAKQFGATNFGVMKDKPGDHDVYISGAGGIEFKLGTQVASSLTAQSDCRISQTDTPKPSPARSGSDRGKRLVTQVPDMRWLVAWLAVVCVMVLGCGRIGHGTGRGEEGPLSPEKVAELENPLRAKPSLEAAREEYRAAVTQMANSITGLVPGLTWRTDMDSWNHCEGEYVWTDAKMAYLMVVFSGPIPDDKWPQAVQIVKDRGKQFGATNFGVMKNKPGDHDVYIAGHGGVEFKLSTQKAAVLTAQSDCRISETDTPKPPPTS</sequence>
<evidence type="ECO:0000256" key="1">
    <source>
        <dbReference type="ARBA" id="ARBA00004193"/>
    </source>
</evidence>
<gene>
    <name evidence="8" type="ORF">NIIDMKKI_47770</name>
</gene>
<dbReference type="InterPro" id="IPR032018">
    <property type="entry name" value="LppA/LppB/LprP"/>
</dbReference>
<evidence type="ECO:0000313" key="9">
    <source>
        <dbReference type="Proteomes" id="UP000516380"/>
    </source>
</evidence>
<keyword evidence="4" id="KW-0472">Membrane</keyword>
<evidence type="ECO:0000256" key="2">
    <source>
        <dbReference type="ARBA" id="ARBA00022475"/>
    </source>
</evidence>
<evidence type="ECO:0000256" key="5">
    <source>
        <dbReference type="ARBA" id="ARBA00023139"/>
    </source>
</evidence>
<keyword evidence="5" id="KW-0564">Palmitate</keyword>
<dbReference type="Proteomes" id="UP000516380">
    <property type="component" value="Chromosome"/>
</dbReference>